<dbReference type="SUPFAM" id="SSF50978">
    <property type="entry name" value="WD40 repeat-like"/>
    <property type="match status" value="1"/>
</dbReference>
<dbReference type="STRING" id="58919.A0A316Z864"/>
<gene>
    <name evidence="6" type="ORF">FA09DRAFT_339444</name>
</gene>
<keyword evidence="7" id="KW-1185">Reference proteome</keyword>
<protein>
    <submittedName>
        <fullName evidence="6">WD40 repeat-like protein</fullName>
    </submittedName>
</protein>
<dbReference type="OrthoDB" id="10257301at2759"/>
<dbReference type="Pfam" id="PF00400">
    <property type="entry name" value="WD40"/>
    <property type="match status" value="2"/>
</dbReference>
<keyword evidence="2" id="KW-0677">Repeat</keyword>
<keyword evidence="3" id="KW-0647">Proteasome</keyword>
<evidence type="ECO:0000256" key="5">
    <source>
        <dbReference type="PROSITE-ProRule" id="PRU00221"/>
    </source>
</evidence>
<dbReference type="SMART" id="SM00320">
    <property type="entry name" value="WD40"/>
    <property type="match status" value="5"/>
</dbReference>
<organism evidence="6 7">
    <name type="scientific">Tilletiopsis washingtonensis</name>
    <dbReference type="NCBI Taxonomy" id="58919"/>
    <lineage>
        <taxon>Eukaryota</taxon>
        <taxon>Fungi</taxon>
        <taxon>Dikarya</taxon>
        <taxon>Basidiomycota</taxon>
        <taxon>Ustilaginomycotina</taxon>
        <taxon>Exobasidiomycetes</taxon>
        <taxon>Entylomatales</taxon>
        <taxon>Entylomatales incertae sedis</taxon>
        <taxon>Tilletiopsis</taxon>
    </lineage>
</organism>
<dbReference type="GeneID" id="37271764"/>
<evidence type="ECO:0000256" key="1">
    <source>
        <dbReference type="ARBA" id="ARBA00022574"/>
    </source>
</evidence>
<dbReference type="InterPro" id="IPR001680">
    <property type="entry name" value="WD40_rpt"/>
</dbReference>
<evidence type="ECO:0000256" key="4">
    <source>
        <dbReference type="ARBA" id="ARBA00038321"/>
    </source>
</evidence>
<keyword evidence="1 5" id="KW-0853">WD repeat</keyword>
<comment type="similarity">
    <text evidence="4">Belongs to the WD repeat PAAF1/RPN14 family.</text>
</comment>
<sequence>MSSFILPYTTLQPTYARVFDDVAAQLVPAERVWLSAYAHNAQAHSLHAKLVLEPCKPLTGERAAETAGGVCVAEVLNGNGLKVQRMSDSMLDFSVSNTASSSYTGSTSARVPQPSVVVPPTLLRQPRKTLGPLVRGHAGVSAFDVATCSSGIERYVAGGADGDLRVGVLDLPAEEAAASQELSADADPESRIEALAQQRMQQKLRDIARDQVVHCKGHVGDIRSVRFFPSGEVILSTSSDHTSRIFSALDGSSPRTLTGHSRAVLCSAAIGRGRQVITGSADGTSRIYDVSTGKQIGMLGAERFSSVNAMALAPTSSAAAQNGAAEESLHGLLVTGLSSGQVELHDLRSKQRTALLPTFLFPLGAAPAATDSWTQDRAGGIASVAWATEHMLFSGSLNGIVAAHDLRMASESNSNDASAAPASLLCSWRRNGAAVTDLFVPPTSGAPRELLVASADGLPYRADVEALLSGDGSAPRVTTELCGWEAESVEAVRLDGKGRVLGAGAEGMLRRY</sequence>
<dbReference type="Proteomes" id="UP000245946">
    <property type="component" value="Unassembled WGS sequence"/>
</dbReference>
<dbReference type="RefSeq" id="XP_025597725.1">
    <property type="nucleotide sequence ID" value="XM_025744220.1"/>
</dbReference>
<dbReference type="GO" id="GO:0000502">
    <property type="term" value="C:proteasome complex"/>
    <property type="evidence" value="ECO:0007669"/>
    <property type="project" value="UniProtKB-KW"/>
</dbReference>
<dbReference type="PANTHER" id="PTHR19857">
    <property type="entry name" value="MITOCHONDRIAL DIVISION PROTEIN 1-RELATED"/>
    <property type="match status" value="1"/>
</dbReference>
<dbReference type="PROSITE" id="PS50082">
    <property type="entry name" value="WD_REPEATS_2"/>
    <property type="match status" value="2"/>
</dbReference>
<proteinExistence type="inferred from homology"/>
<accession>A0A316Z864</accession>
<feature type="repeat" description="WD" evidence="5">
    <location>
        <begin position="215"/>
        <end position="256"/>
    </location>
</feature>
<reference evidence="6 7" key="1">
    <citation type="journal article" date="2018" name="Mol. Biol. Evol.">
        <title>Broad Genomic Sampling Reveals a Smut Pathogenic Ancestry of the Fungal Clade Ustilaginomycotina.</title>
        <authorList>
            <person name="Kijpornyongpan T."/>
            <person name="Mondo S.J."/>
            <person name="Barry K."/>
            <person name="Sandor L."/>
            <person name="Lee J."/>
            <person name="Lipzen A."/>
            <person name="Pangilinan J."/>
            <person name="LaButti K."/>
            <person name="Hainaut M."/>
            <person name="Henrissat B."/>
            <person name="Grigoriev I.V."/>
            <person name="Spatafora J.W."/>
            <person name="Aime M.C."/>
        </authorList>
    </citation>
    <scope>NUCLEOTIDE SEQUENCE [LARGE SCALE GENOMIC DNA]</scope>
    <source>
        <strain evidence="6 7">MCA 4186</strain>
    </source>
</reference>
<dbReference type="EMBL" id="KZ819295">
    <property type="protein sequence ID" value="PWN97446.1"/>
    <property type="molecule type" value="Genomic_DNA"/>
</dbReference>
<evidence type="ECO:0000256" key="2">
    <source>
        <dbReference type="ARBA" id="ARBA00022737"/>
    </source>
</evidence>
<feature type="repeat" description="WD" evidence="5">
    <location>
        <begin position="257"/>
        <end position="298"/>
    </location>
</feature>
<dbReference type="InterPro" id="IPR036322">
    <property type="entry name" value="WD40_repeat_dom_sf"/>
</dbReference>
<evidence type="ECO:0000313" key="7">
    <source>
        <dbReference type="Proteomes" id="UP000245946"/>
    </source>
</evidence>
<dbReference type="InterPro" id="IPR015943">
    <property type="entry name" value="WD40/YVTN_repeat-like_dom_sf"/>
</dbReference>
<dbReference type="PANTHER" id="PTHR19857:SF19">
    <property type="entry name" value="26S PROTEASOME REGULATORY SUBUNIT RPN14"/>
    <property type="match status" value="1"/>
</dbReference>
<name>A0A316Z864_9BASI</name>
<dbReference type="InterPro" id="IPR051179">
    <property type="entry name" value="WD_repeat_multifunction"/>
</dbReference>
<evidence type="ECO:0000256" key="3">
    <source>
        <dbReference type="ARBA" id="ARBA00022942"/>
    </source>
</evidence>
<evidence type="ECO:0000313" key="6">
    <source>
        <dbReference type="EMBL" id="PWN97446.1"/>
    </source>
</evidence>
<dbReference type="AlphaFoldDB" id="A0A316Z864"/>
<dbReference type="Gene3D" id="2.130.10.10">
    <property type="entry name" value="YVTN repeat-like/Quinoprotein amine dehydrogenase"/>
    <property type="match status" value="2"/>
</dbReference>